<dbReference type="KEGG" id="trg:TRUGW13939_03502"/>
<evidence type="ECO:0000313" key="2">
    <source>
        <dbReference type="EMBL" id="QKX56398.1"/>
    </source>
</evidence>
<dbReference type="Gene3D" id="6.10.280.230">
    <property type="match status" value="1"/>
</dbReference>
<evidence type="ECO:0000256" key="1">
    <source>
        <dbReference type="SAM" id="MobiDB-lite"/>
    </source>
</evidence>
<evidence type="ECO:0008006" key="4">
    <source>
        <dbReference type="Google" id="ProtNLM"/>
    </source>
</evidence>
<accession>A0A7H8QR79</accession>
<feature type="region of interest" description="Disordered" evidence="1">
    <location>
        <begin position="210"/>
        <end position="240"/>
    </location>
</feature>
<dbReference type="AlphaFoldDB" id="A0A7H8QR79"/>
<dbReference type="Proteomes" id="UP000509510">
    <property type="component" value="Chromosome II"/>
</dbReference>
<dbReference type="RefSeq" id="XP_035342576.1">
    <property type="nucleotide sequence ID" value="XM_035486683.1"/>
</dbReference>
<feature type="region of interest" description="Disordered" evidence="1">
    <location>
        <begin position="305"/>
        <end position="350"/>
    </location>
</feature>
<feature type="compositionally biased region" description="Basic and acidic residues" evidence="1">
    <location>
        <begin position="229"/>
        <end position="240"/>
    </location>
</feature>
<dbReference type="EMBL" id="CP055899">
    <property type="protein sequence ID" value="QKX56398.1"/>
    <property type="molecule type" value="Genomic_DNA"/>
</dbReference>
<feature type="compositionally biased region" description="Polar residues" evidence="1">
    <location>
        <begin position="339"/>
        <end position="350"/>
    </location>
</feature>
<dbReference type="OrthoDB" id="5407351at2759"/>
<reference evidence="3" key="1">
    <citation type="submission" date="2020-06" db="EMBL/GenBank/DDBJ databases">
        <title>A chromosome-scale genome assembly of Talaromyces rugulosus W13939.</title>
        <authorList>
            <person name="Wang B."/>
            <person name="Guo L."/>
            <person name="Ye K."/>
            <person name="Wang L."/>
        </authorList>
    </citation>
    <scope>NUCLEOTIDE SEQUENCE [LARGE SCALE GENOMIC DNA]</scope>
    <source>
        <strain evidence="3">W13939</strain>
    </source>
</reference>
<name>A0A7H8QR79_TALRU</name>
<keyword evidence="3" id="KW-1185">Reference proteome</keyword>
<dbReference type="GeneID" id="55991006"/>
<proteinExistence type="predicted"/>
<protein>
    <recommendedName>
        <fullName evidence="4">Peroxin 20</fullName>
    </recommendedName>
</protein>
<gene>
    <name evidence="2" type="ORF">TRUGW13939_03502</name>
</gene>
<sequence length="350" mass="39045">MADALCGPSNALQNFQKHTAVDRTLQQDRLINRQSPGQQGFRSQHPNANVLDSEFQTFENNFAGNAPMLERPGPFGAPVHAPSHPAFAADASDWASDFQNLRLSGPSQNIHQQQIRPGPAQNAVHSEGWQHEFARHQQQNSHNPMTQSTPMSNFQTPFQPSYRMNTGAMGQFQTNQEPVQANLSHAKEPAAFDESAFEAAFEHVQAEVDQQQTTTEQVQSTELDETQIESERTELGVDDQIRIGSDLITNTSDANVQEQKQDPDELARTAGSLLESLSHENSKKFQESNFLALMRRIRDREVHIEGDEFRESSQPLHPGGRSYPGAFDTRNTRVDDGRPTSSTADPQHPQ</sequence>
<organism evidence="2 3">
    <name type="scientific">Talaromyces rugulosus</name>
    <name type="common">Penicillium rugulosum</name>
    <dbReference type="NCBI Taxonomy" id="121627"/>
    <lineage>
        <taxon>Eukaryota</taxon>
        <taxon>Fungi</taxon>
        <taxon>Dikarya</taxon>
        <taxon>Ascomycota</taxon>
        <taxon>Pezizomycotina</taxon>
        <taxon>Eurotiomycetes</taxon>
        <taxon>Eurotiomycetidae</taxon>
        <taxon>Eurotiales</taxon>
        <taxon>Trichocomaceae</taxon>
        <taxon>Talaromyces</taxon>
        <taxon>Talaromyces sect. Islandici</taxon>
    </lineage>
</organism>
<evidence type="ECO:0000313" key="3">
    <source>
        <dbReference type="Proteomes" id="UP000509510"/>
    </source>
</evidence>
<feature type="compositionally biased region" description="Low complexity" evidence="1">
    <location>
        <begin position="210"/>
        <end position="221"/>
    </location>
</feature>